<keyword evidence="6" id="KW-0411">Iron-sulfur</keyword>
<dbReference type="PANTHER" id="PTHR43724:SF1">
    <property type="entry name" value="PYRUVATE SYNTHASE SUBUNIT PORD"/>
    <property type="match status" value="1"/>
</dbReference>
<dbReference type="PROSITE" id="PS51379">
    <property type="entry name" value="4FE4S_FER_2"/>
    <property type="match status" value="2"/>
</dbReference>
<dbReference type="SUPFAM" id="SSF54862">
    <property type="entry name" value="4Fe-4S ferredoxins"/>
    <property type="match status" value="1"/>
</dbReference>
<dbReference type="GO" id="GO:0016625">
    <property type="term" value="F:oxidoreductase activity, acting on the aldehyde or oxo group of donors, iron-sulfur protein as acceptor"/>
    <property type="evidence" value="ECO:0007669"/>
    <property type="project" value="InterPro"/>
</dbReference>
<dbReference type="InterPro" id="IPR017896">
    <property type="entry name" value="4Fe4S_Fe-S-bd"/>
</dbReference>
<gene>
    <name evidence="8" type="primary">vorD</name>
    <name evidence="8" type="ORF">B6D57_01310</name>
</gene>
<evidence type="ECO:0000313" key="9">
    <source>
        <dbReference type="Proteomes" id="UP000192611"/>
    </source>
</evidence>
<keyword evidence="2" id="KW-0004">4Fe-4S</keyword>
<protein>
    <submittedName>
        <fullName evidence="8">2-ketoisovalerate ferredoxin oxidoreductase</fullName>
    </submittedName>
</protein>
<dbReference type="GO" id="GO:0046872">
    <property type="term" value="F:metal ion binding"/>
    <property type="evidence" value="ECO:0007669"/>
    <property type="project" value="UniProtKB-KW"/>
</dbReference>
<sequence>MSKEIEIRGVKDMPPMAVSLGLMTVNKTGSWRNMRPVLIAEKCTACSICWKFCPDMCINIEGDLPVFDYDYCKGCGVCAHECPTGAIVMEEEMR</sequence>
<keyword evidence="5" id="KW-0408">Iron</keyword>
<dbReference type="AlphaFoldDB" id="A0A1W9S2Y0"/>
<comment type="caution">
    <text evidence="8">The sequence shown here is derived from an EMBL/GenBank/DDBJ whole genome shotgun (WGS) entry which is preliminary data.</text>
</comment>
<reference evidence="9" key="1">
    <citation type="submission" date="2017-03" db="EMBL/GenBank/DDBJ databases">
        <title>Novel pathways for hydrocarbon cycling and metabolic interdependencies in hydrothermal sediment communities.</title>
        <authorList>
            <person name="Dombrowski N."/>
            <person name="Seitz K."/>
            <person name="Teske A."/>
            <person name="Baker B."/>
        </authorList>
    </citation>
    <scope>NUCLEOTIDE SEQUENCE [LARGE SCALE GENOMIC DNA]</scope>
</reference>
<evidence type="ECO:0000256" key="2">
    <source>
        <dbReference type="ARBA" id="ARBA00022485"/>
    </source>
</evidence>
<keyword evidence="4" id="KW-0677">Repeat</keyword>
<comment type="cofactor">
    <cofactor evidence="1">
        <name>[4Fe-4S] cluster</name>
        <dbReference type="ChEBI" id="CHEBI:49883"/>
    </cofactor>
</comment>
<dbReference type="GO" id="GO:0051539">
    <property type="term" value="F:4 iron, 4 sulfur cluster binding"/>
    <property type="evidence" value="ECO:0007669"/>
    <property type="project" value="UniProtKB-KW"/>
</dbReference>
<feature type="domain" description="4Fe-4S ferredoxin-type" evidence="7">
    <location>
        <begin position="63"/>
        <end position="92"/>
    </location>
</feature>
<dbReference type="Pfam" id="PF00037">
    <property type="entry name" value="Fer4"/>
    <property type="match status" value="1"/>
</dbReference>
<evidence type="ECO:0000256" key="5">
    <source>
        <dbReference type="ARBA" id="ARBA00023004"/>
    </source>
</evidence>
<dbReference type="InterPro" id="IPR017900">
    <property type="entry name" value="4Fe4S_Fe_S_CS"/>
</dbReference>
<organism evidence="8 9">
    <name type="scientific">Candidatus Coatesbacteria bacterium 4484_99</name>
    <dbReference type="NCBI Taxonomy" id="1970774"/>
    <lineage>
        <taxon>Bacteria</taxon>
        <taxon>Candidatus Coatesiibacteriota</taxon>
    </lineage>
</organism>
<name>A0A1W9S2Y0_9BACT</name>
<evidence type="ECO:0000256" key="1">
    <source>
        <dbReference type="ARBA" id="ARBA00001966"/>
    </source>
</evidence>
<keyword evidence="3" id="KW-0479">Metal-binding</keyword>
<evidence type="ECO:0000313" key="8">
    <source>
        <dbReference type="EMBL" id="OQX91002.1"/>
    </source>
</evidence>
<feature type="domain" description="4Fe-4S ferredoxin-type" evidence="7">
    <location>
        <begin position="34"/>
        <end position="62"/>
    </location>
</feature>
<dbReference type="PROSITE" id="PS00198">
    <property type="entry name" value="4FE4S_FER_1"/>
    <property type="match status" value="1"/>
</dbReference>
<accession>A0A1W9S2Y0</accession>
<evidence type="ECO:0000256" key="4">
    <source>
        <dbReference type="ARBA" id="ARBA00022737"/>
    </source>
</evidence>
<evidence type="ECO:0000259" key="7">
    <source>
        <dbReference type="PROSITE" id="PS51379"/>
    </source>
</evidence>
<evidence type="ECO:0000256" key="3">
    <source>
        <dbReference type="ARBA" id="ARBA00022723"/>
    </source>
</evidence>
<dbReference type="Proteomes" id="UP000192611">
    <property type="component" value="Unassembled WGS sequence"/>
</dbReference>
<dbReference type="InterPro" id="IPR011898">
    <property type="entry name" value="PorD_KorD"/>
</dbReference>
<proteinExistence type="predicted"/>
<dbReference type="Gene3D" id="3.30.70.20">
    <property type="match status" value="1"/>
</dbReference>
<dbReference type="PANTHER" id="PTHR43724">
    <property type="entry name" value="PYRUVATE SYNTHASE SUBUNIT PORD"/>
    <property type="match status" value="1"/>
</dbReference>
<evidence type="ECO:0000256" key="6">
    <source>
        <dbReference type="ARBA" id="ARBA00023014"/>
    </source>
</evidence>
<dbReference type="EMBL" id="NATQ01000016">
    <property type="protein sequence ID" value="OQX91002.1"/>
    <property type="molecule type" value="Genomic_DNA"/>
</dbReference>
<dbReference type="NCBIfam" id="TIGR02179">
    <property type="entry name" value="PorD_KorD"/>
    <property type="match status" value="1"/>
</dbReference>